<dbReference type="Pfam" id="PF17827">
    <property type="entry name" value="PrmC_N"/>
    <property type="match status" value="1"/>
</dbReference>
<dbReference type="HAMAP" id="MF_02126">
    <property type="entry name" value="RF_methyltr_PrmC"/>
    <property type="match status" value="1"/>
</dbReference>
<dbReference type="Gene3D" id="1.10.8.10">
    <property type="entry name" value="DNA helicase RuvA subunit, C-terminal domain"/>
    <property type="match status" value="1"/>
</dbReference>
<protein>
    <recommendedName>
        <fullName evidence="5">Release factor glutamine methyltransferase</fullName>
        <shortName evidence="5">RF MTase</shortName>
        <ecNumber evidence="5">2.1.1.297</ecNumber>
    </recommendedName>
    <alternativeName>
        <fullName evidence="5">N5-glutamine methyltransferase PrmC</fullName>
    </alternativeName>
    <alternativeName>
        <fullName evidence="5">Protein-(glutamine-N5) MTase PrmC</fullName>
    </alternativeName>
    <alternativeName>
        <fullName evidence="5">Protein-glutamine N-methyltransferase PrmC</fullName>
    </alternativeName>
</protein>
<dbReference type="PANTHER" id="PTHR18895:SF74">
    <property type="entry name" value="MTRF1L RELEASE FACTOR GLUTAMINE METHYLTRANSFERASE"/>
    <property type="match status" value="1"/>
</dbReference>
<comment type="function">
    <text evidence="5">Methylates the class 1 translation termination release factors RF1/PrfA and RF2/PrfB on the glutamine residue of the universally conserved GGQ motif.</text>
</comment>
<comment type="caution">
    <text evidence="8">The sequence shown here is derived from an EMBL/GenBank/DDBJ whole genome shotgun (WGS) entry which is preliminary data.</text>
</comment>
<feature type="domain" description="Release factor glutamine methyltransferase N-terminal" evidence="7">
    <location>
        <begin position="8"/>
        <end position="77"/>
    </location>
</feature>
<sequence>MKASTQFEVLKWASLFLKEHHREPKIAELLLQHHMQVSRSNFYATMREPVPPVIIQKFKADIQKHARTGVPIQHLTGYESFYGHHFHVNEHVLIPRPETEEMVQHTIHVAKQHFAPNHITIVDIGTGSGAIACILALELPSATVYATDISIEALTVAQTNAEKLQAEVTFLHGDFLEPILSKHIHADIIVSNPPYIAKTEEVRLTDTVKNFDPSLALFADEEGLAAYRQIINNLPKVIKKDSTVVFEIGYDQGEVVTSLLRAVFPYVQAEIIQDINGKDRIVSAKLSG</sequence>
<dbReference type="Proteomes" id="UP001519294">
    <property type="component" value="Unassembled WGS sequence"/>
</dbReference>
<feature type="binding site" evidence="5">
    <location>
        <begin position="192"/>
        <end position="195"/>
    </location>
    <ligand>
        <name>substrate</name>
    </ligand>
</feature>
<dbReference type="Gene3D" id="3.40.50.150">
    <property type="entry name" value="Vaccinia Virus protein VP39"/>
    <property type="match status" value="1"/>
</dbReference>
<keyword evidence="3 5" id="KW-0949">S-adenosyl-L-methionine</keyword>
<keyword evidence="2 5" id="KW-0808">Transferase</keyword>
<comment type="similarity">
    <text evidence="5">Belongs to the protein N5-glutamine methyltransferase family. PrmC subfamily.</text>
</comment>
<dbReference type="InterPro" id="IPR029063">
    <property type="entry name" value="SAM-dependent_MTases_sf"/>
</dbReference>
<dbReference type="GO" id="GO:0032259">
    <property type="term" value="P:methylation"/>
    <property type="evidence" value="ECO:0007669"/>
    <property type="project" value="UniProtKB-KW"/>
</dbReference>
<feature type="binding site" evidence="5">
    <location>
        <begin position="125"/>
        <end position="129"/>
    </location>
    <ligand>
        <name>S-adenosyl-L-methionine</name>
        <dbReference type="ChEBI" id="CHEBI:59789"/>
    </ligand>
</feature>
<dbReference type="CDD" id="cd02440">
    <property type="entry name" value="AdoMet_MTases"/>
    <property type="match status" value="1"/>
</dbReference>
<dbReference type="InterPro" id="IPR040758">
    <property type="entry name" value="PrmC_N"/>
</dbReference>
<dbReference type="InterPro" id="IPR007848">
    <property type="entry name" value="Small_mtfrase_dom"/>
</dbReference>
<evidence type="ECO:0000256" key="5">
    <source>
        <dbReference type="HAMAP-Rule" id="MF_02126"/>
    </source>
</evidence>
<feature type="binding site" evidence="5">
    <location>
        <position position="148"/>
    </location>
    <ligand>
        <name>S-adenosyl-L-methionine</name>
        <dbReference type="ChEBI" id="CHEBI:59789"/>
    </ligand>
</feature>
<name>A0ABS4SDN1_9BACI</name>
<dbReference type="InterPro" id="IPR002052">
    <property type="entry name" value="DNA_methylase_N6_adenine_CS"/>
</dbReference>
<dbReference type="PANTHER" id="PTHR18895">
    <property type="entry name" value="HEMK METHYLTRANSFERASE"/>
    <property type="match status" value="1"/>
</dbReference>
<evidence type="ECO:0000259" key="6">
    <source>
        <dbReference type="Pfam" id="PF05175"/>
    </source>
</evidence>
<organism evidence="8 9">
    <name type="scientific">Virgibacillus alimentarius</name>
    <dbReference type="NCBI Taxonomy" id="698769"/>
    <lineage>
        <taxon>Bacteria</taxon>
        <taxon>Bacillati</taxon>
        <taxon>Bacillota</taxon>
        <taxon>Bacilli</taxon>
        <taxon>Bacillales</taxon>
        <taxon>Bacillaceae</taxon>
        <taxon>Virgibacillus</taxon>
    </lineage>
</organism>
<dbReference type="Pfam" id="PF05175">
    <property type="entry name" value="MTS"/>
    <property type="match status" value="1"/>
</dbReference>
<reference evidence="8 9" key="1">
    <citation type="submission" date="2021-03" db="EMBL/GenBank/DDBJ databases">
        <title>Genomic Encyclopedia of Type Strains, Phase IV (KMG-IV): sequencing the most valuable type-strain genomes for metagenomic binning, comparative biology and taxonomic classification.</title>
        <authorList>
            <person name="Goeker M."/>
        </authorList>
    </citation>
    <scope>NUCLEOTIDE SEQUENCE [LARGE SCALE GENOMIC DNA]</scope>
    <source>
        <strain evidence="8 9">DSM 25790</strain>
    </source>
</reference>
<keyword evidence="9" id="KW-1185">Reference proteome</keyword>
<dbReference type="PROSITE" id="PS00092">
    <property type="entry name" value="N6_MTASE"/>
    <property type="match status" value="1"/>
</dbReference>
<dbReference type="RefSeq" id="WP_226371659.1">
    <property type="nucleotide sequence ID" value="NZ_JAGIKX010000044.1"/>
</dbReference>
<keyword evidence="1 5" id="KW-0489">Methyltransferase</keyword>
<comment type="catalytic activity">
    <reaction evidence="4 5">
        <text>L-glutaminyl-[peptide chain release factor] + S-adenosyl-L-methionine = N(5)-methyl-L-glutaminyl-[peptide chain release factor] + S-adenosyl-L-homocysteine + H(+)</text>
        <dbReference type="Rhea" id="RHEA:42896"/>
        <dbReference type="Rhea" id="RHEA-COMP:10271"/>
        <dbReference type="Rhea" id="RHEA-COMP:10272"/>
        <dbReference type="ChEBI" id="CHEBI:15378"/>
        <dbReference type="ChEBI" id="CHEBI:30011"/>
        <dbReference type="ChEBI" id="CHEBI:57856"/>
        <dbReference type="ChEBI" id="CHEBI:59789"/>
        <dbReference type="ChEBI" id="CHEBI:61891"/>
        <dbReference type="EC" id="2.1.1.297"/>
    </reaction>
</comment>
<evidence type="ECO:0000259" key="7">
    <source>
        <dbReference type="Pfam" id="PF17827"/>
    </source>
</evidence>
<dbReference type="InterPro" id="IPR004556">
    <property type="entry name" value="HemK-like"/>
</dbReference>
<dbReference type="NCBIfam" id="TIGR00536">
    <property type="entry name" value="hemK_fam"/>
    <property type="match status" value="1"/>
</dbReference>
<dbReference type="SUPFAM" id="SSF53335">
    <property type="entry name" value="S-adenosyl-L-methionine-dependent methyltransferases"/>
    <property type="match status" value="1"/>
</dbReference>
<dbReference type="EC" id="2.1.1.297" evidence="5"/>
<gene>
    <name evidence="5" type="primary">prmC</name>
    <name evidence="8" type="ORF">J2Z81_002967</name>
</gene>
<evidence type="ECO:0000256" key="1">
    <source>
        <dbReference type="ARBA" id="ARBA00022603"/>
    </source>
</evidence>
<dbReference type="InterPro" id="IPR050320">
    <property type="entry name" value="N5-glutamine_MTase"/>
</dbReference>
<evidence type="ECO:0000256" key="3">
    <source>
        <dbReference type="ARBA" id="ARBA00022691"/>
    </source>
</evidence>
<evidence type="ECO:0000256" key="4">
    <source>
        <dbReference type="ARBA" id="ARBA00048391"/>
    </source>
</evidence>
<dbReference type="NCBIfam" id="TIGR03534">
    <property type="entry name" value="RF_mod_PrmC"/>
    <property type="match status" value="1"/>
</dbReference>
<evidence type="ECO:0000313" key="9">
    <source>
        <dbReference type="Proteomes" id="UP001519294"/>
    </source>
</evidence>
<dbReference type="InterPro" id="IPR019874">
    <property type="entry name" value="RF_methyltr_PrmC"/>
</dbReference>
<feature type="binding site" evidence="5">
    <location>
        <position position="192"/>
    </location>
    <ligand>
        <name>S-adenosyl-L-methionine</name>
        <dbReference type="ChEBI" id="CHEBI:59789"/>
    </ligand>
</feature>
<accession>A0ABS4SDN1</accession>
<dbReference type="EMBL" id="JAGIKX010000044">
    <property type="protein sequence ID" value="MBP2258979.1"/>
    <property type="molecule type" value="Genomic_DNA"/>
</dbReference>
<proteinExistence type="inferred from homology"/>
<evidence type="ECO:0000256" key="2">
    <source>
        <dbReference type="ARBA" id="ARBA00022679"/>
    </source>
</evidence>
<evidence type="ECO:0000313" key="8">
    <source>
        <dbReference type="EMBL" id="MBP2258979.1"/>
    </source>
</evidence>
<feature type="binding site" evidence="5">
    <location>
        <position position="175"/>
    </location>
    <ligand>
        <name>S-adenosyl-L-methionine</name>
        <dbReference type="ChEBI" id="CHEBI:59789"/>
    </ligand>
</feature>
<dbReference type="GO" id="GO:0102559">
    <property type="term" value="F:peptide chain release factor N(5)-glutamine methyltransferase activity"/>
    <property type="evidence" value="ECO:0007669"/>
    <property type="project" value="UniProtKB-EC"/>
</dbReference>
<feature type="domain" description="Methyltransferase small" evidence="6">
    <location>
        <begin position="118"/>
        <end position="200"/>
    </location>
</feature>